<organism evidence="2 3">
    <name type="scientific">Streptosporangium pseudovulgare</name>
    <dbReference type="NCBI Taxonomy" id="35765"/>
    <lineage>
        <taxon>Bacteria</taxon>
        <taxon>Bacillati</taxon>
        <taxon>Actinomycetota</taxon>
        <taxon>Actinomycetes</taxon>
        <taxon>Streptosporangiales</taxon>
        <taxon>Streptosporangiaceae</taxon>
        <taxon>Streptosporangium</taxon>
    </lineage>
</organism>
<sequence>MPAVPRISPHTPPPAGRPRRFEAVRARLPAVLAVVVTVAAGLGIRAVTGGWFGKYAGDALYTVLVHALVVAAVPRVSPVRAAACALAFSWAVEFAQLTPVPAALSEASVLARLVLGSTFGAADLVAYAAGALLSAAAHTAAVAVRTRRGRLTG</sequence>
<proteinExistence type="predicted"/>
<keyword evidence="1" id="KW-0472">Membrane</keyword>
<name>A0ABQ2R0S7_9ACTN</name>
<gene>
    <name evidence="2" type="ORF">GCM10010140_41870</name>
</gene>
<protein>
    <recommendedName>
        <fullName evidence="4">DUF2809 domain-containing protein</fullName>
    </recommendedName>
</protein>
<evidence type="ECO:0000313" key="3">
    <source>
        <dbReference type="Proteomes" id="UP000611554"/>
    </source>
</evidence>
<feature type="transmembrane region" description="Helical" evidence="1">
    <location>
        <begin position="28"/>
        <end position="47"/>
    </location>
</feature>
<comment type="caution">
    <text evidence="2">The sequence shown here is derived from an EMBL/GenBank/DDBJ whole genome shotgun (WGS) entry which is preliminary data.</text>
</comment>
<evidence type="ECO:0000256" key="1">
    <source>
        <dbReference type="SAM" id="Phobius"/>
    </source>
</evidence>
<keyword evidence="1" id="KW-0812">Transmembrane</keyword>
<evidence type="ECO:0008006" key="4">
    <source>
        <dbReference type="Google" id="ProtNLM"/>
    </source>
</evidence>
<keyword evidence="1" id="KW-1133">Transmembrane helix</keyword>
<accession>A0ABQ2R0S7</accession>
<keyword evidence="3" id="KW-1185">Reference proteome</keyword>
<dbReference type="Proteomes" id="UP000611554">
    <property type="component" value="Unassembled WGS sequence"/>
</dbReference>
<dbReference type="InterPro" id="IPR021257">
    <property type="entry name" value="DUF2809"/>
</dbReference>
<dbReference type="Pfam" id="PF10990">
    <property type="entry name" value="DUF2809"/>
    <property type="match status" value="1"/>
</dbReference>
<evidence type="ECO:0000313" key="2">
    <source>
        <dbReference type="EMBL" id="GGQ07267.1"/>
    </source>
</evidence>
<reference evidence="3" key="1">
    <citation type="journal article" date="2019" name="Int. J. Syst. Evol. Microbiol.">
        <title>The Global Catalogue of Microorganisms (GCM) 10K type strain sequencing project: providing services to taxonomists for standard genome sequencing and annotation.</title>
        <authorList>
            <consortium name="The Broad Institute Genomics Platform"/>
            <consortium name="The Broad Institute Genome Sequencing Center for Infectious Disease"/>
            <person name="Wu L."/>
            <person name="Ma J."/>
        </authorList>
    </citation>
    <scope>NUCLEOTIDE SEQUENCE [LARGE SCALE GENOMIC DNA]</scope>
    <source>
        <strain evidence="3">JCM 3115</strain>
    </source>
</reference>
<dbReference type="RefSeq" id="WP_229811465.1">
    <property type="nucleotide sequence ID" value="NZ_BMQJ01000010.1"/>
</dbReference>
<feature type="transmembrane region" description="Helical" evidence="1">
    <location>
        <begin position="124"/>
        <end position="144"/>
    </location>
</feature>
<dbReference type="EMBL" id="BMQJ01000010">
    <property type="protein sequence ID" value="GGQ07267.1"/>
    <property type="molecule type" value="Genomic_DNA"/>
</dbReference>